<feature type="compositionally biased region" description="Low complexity" evidence="1">
    <location>
        <begin position="39"/>
        <end position="48"/>
    </location>
</feature>
<organism evidence="2 3">
    <name type="scientific">Exophiala aquamarina CBS 119918</name>
    <dbReference type="NCBI Taxonomy" id="1182545"/>
    <lineage>
        <taxon>Eukaryota</taxon>
        <taxon>Fungi</taxon>
        <taxon>Dikarya</taxon>
        <taxon>Ascomycota</taxon>
        <taxon>Pezizomycotina</taxon>
        <taxon>Eurotiomycetes</taxon>
        <taxon>Chaetothyriomycetidae</taxon>
        <taxon>Chaetothyriales</taxon>
        <taxon>Herpotrichiellaceae</taxon>
        <taxon>Exophiala</taxon>
    </lineage>
</organism>
<name>A0A072PPM7_9EURO</name>
<protein>
    <submittedName>
        <fullName evidence="2">Uncharacterized protein</fullName>
    </submittedName>
</protein>
<dbReference type="STRING" id="1182545.A0A072PPM7"/>
<evidence type="ECO:0000256" key="1">
    <source>
        <dbReference type="SAM" id="MobiDB-lite"/>
    </source>
</evidence>
<dbReference type="VEuPathDB" id="FungiDB:A1O9_03266"/>
<evidence type="ECO:0000313" key="2">
    <source>
        <dbReference type="EMBL" id="KEF61697.1"/>
    </source>
</evidence>
<sequence>MPGNVEGSMDVDDTQNSSGSKQEPTFESVRLAHEPAEPAEPASETPTTGPNANHCTRETPPSIGYNSDETLSDDEANTILPSAKRSEIPSKRPPTACRPSRRATRHHQNPDRAEYLLTRARNPRRAAIPGDDEAENVMGEAVAQQPRTVMPILPGFLRIVGADPRMKLRHDTVVVHINGEKYVRLDDANLVPARNVPQLVLGPNATIRHPENVAWTGERRNGRPSVLYLLFPKGPWEFKAENGRPKKPPASFRPEISHEYVMLNGHDKALKYSRTMPMKCSTDIEGWEMEALCRYDPTLCHQDFIDRMLANPPAGKSIPSAGTLNHRRRRDRLKMRVIPWPPPQKLSYSDQQVLKEVGNAGLANNSTWFLEDLTKEEIEMHIAITYGSHLERSGAKAQDYHRRQDRFRKNLKLVRSKYAEGSGEVGLVLGNIAVGLEKMGVEFKADEWDGL</sequence>
<dbReference type="GeneID" id="25278203"/>
<evidence type="ECO:0000313" key="3">
    <source>
        <dbReference type="Proteomes" id="UP000027920"/>
    </source>
</evidence>
<dbReference type="HOGENOM" id="CLU_606951_0_0_1"/>
<proteinExistence type="predicted"/>
<reference evidence="2 3" key="1">
    <citation type="submission" date="2013-03" db="EMBL/GenBank/DDBJ databases">
        <title>The Genome Sequence of Exophiala aquamarina CBS 119918.</title>
        <authorList>
            <consortium name="The Broad Institute Genomics Platform"/>
            <person name="Cuomo C."/>
            <person name="de Hoog S."/>
            <person name="Gorbushina A."/>
            <person name="Walker B."/>
            <person name="Young S.K."/>
            <person name="Zeng Q."/>
            <person name="Gargeya S."/>
            <person name="Fitzgerald M."/>
            <person name="Haas B."/>
            <person name="Abouelleil A."/>
            <person name="Allen A.W."/>
            <person name="Alvarado L."/>
            <person name="Arachchi H.M."/>
            <person name="Berlin A.M."/>
            <person name="Chapman S.B."/>
            <person name="Gainer-Dewar J."/>
            <person name="Goldberg J."/>
            <person name="Griggs A."/>
            <person name="Gujja S."/>
            <person name="Hansen M."/>
            <person name="Howarth C."/>
            <person name="Imamovic A."/>
            <person name="Ireland A."/>
            <person name="Larimer J."/>
            <person name="McCowan C."/>
            <person name="Murphy C."/>
            <person name="Pearson M."/>
            <person name="Poon T.W."/>
            <person name="Priest M."/>
            <person name="Roberts A."/>
            <person name="Saif S."/>
            <person name="Shea T."/>
            <person name="Sisk P."/>
            <person name="Sykes S."/>
            <person name="Wortman J."/>
            <person name="Nusbaum C."/>
            <person name="Birren B."/>
        </authorList>
    </citation>
    <scope>NUCLEOTIDE SEQUENCE [LARGE SCALE GENOMIC DNA]</scope>
    <source>
        <strain evidence="2 3">CBS 119918</strain>
    </source>
</reference>
<accession>A0A072PPM7</accession>
<feature type="region of interest" description="Disordered" evidence="1">
    <location>
        <begin position="1"/>
        <end position="112"/>
    </location>
</feature>
<feature type="compositionally biased region" description="Polar residues" evidence="1">
    <location>
        <begin position="14"/>
        <end position="25"/>
    </location>
</feature>
<comment type="caution">
    <text evidence="2">The sequence shown here is derived from an EMBL/GenBank/DDBJ whole genome shotgun (WGS) entry which is preliminary data.</text>
</comment>
<dbReference type="OrthoDB" id="5348779at2759"/>
<dbReference type="AlphaFoldDB" id="A0A072PPM7"/>
<dbReference type="Proteomes" id="UP000027920">
    <property type="component" value="Unassembled WGS sequence"/>
</dbReference>
<gene>
    <name evidence="2" type="ORF">A1O9_03266</name>
</gene>
<dbReference type="RefSeq" id="XP_013264287.1">
    <property type="nucleotide sequence ID" value="XM_013408833.1"/>
</dbReference>
<keyword evidence="3" id="KW-1185">Reference proteome</keyword>
<dbReference type="EMBL" id="AMGV01000002">
    <property type="protein sequence ID" value="KEF61697.1"/>
    <property type="molecule type" value="Genomic_DNA"/>
</dbReference>